<keyword evidence="3" id="KW-1003">Cell membrane</keyword>
<dbReference type="GO" id="GO:0005886">
    <property type="term" value="C:plasma membrane"/>
    <property type="evidence" value="ECO:0007669"/>
    <property type="project" value="UniProtKB-SubCell"/>
</dbReference>
<proteinExistence type="predicted"/>
<feature type="domain" description="Trypanosome variant surface glycoprotein B-type N-terminal" evidence="10">
    <location>
        <begin position="3"/>
        <end position="219"/>
    </location>
</feature>
<dbReference type="EMBL" id="CZPT02000852">
    <property type="protein sequence ID" value="SCU67917.1"/>
    <property type="molecule type" value="Genomic_DNA"/>
</dbReference>
<evidence type="ECO:0000256" key="1">
    <source>
        <dbReference type="ARBA" id="ARBA00002523"/>
    </source>
</evidence>
<evidence type="ECO:0000313" key="12">
    <source>
        <dbReference type="Proteomes" id="UP000195570"/>
    </source>
</evidence>
<dbReference type="AlphaFoldDB" id="A0A1G4I7J8"/>
<comment type="caution">
    <text evidence="11">The sequence shown here is derived from an EMBL/GenBank/DDBJ whole genome shotgun (WGS) entry which is preliminary data.</text>
</comment>
<dbReference type="GeneID" id="92379409"/>
<dbReference type="RefSeq" id="XP_067079168.1">
    <property type="nucleotide sequence ID" value="XM_067223067.1"/>
</dbReference>
<reference evidence="11" key="1">
    <citation type="submission" date="2016-09" db="EMBL/GenBank/DDBJ databases">
        <authorList>
            <person name="Hebert L."/>
            <person name="Moumen B."/>
        </authorList>
    </citation>
    <scope>NUCLEOTIDE SEQUENCE [LARGE SCALE GENOMIC DNA]</scope>
    <source>
        <strain evidence="11">OVI</strain>
    </source>
</reference>
<evidence type="ECO:0000256" key="5">
    <source>
        <dbReference type="ARBA" id="ARBA00022729"/>
    </source>
</evidence>
<dbReference type="VEuPathDB" id="TriTrypDB:TEOVI_000546900"/>
<comment type="function">
    <text evidence="1">VSG forms a coat on the surface of the parasite. The trypanosome evades the immune response of the host by expressing a series of antigenically distinct VSGs from an estimated 1000 VSG genes.</text>
</comment>
<feature type="region of interest" description="Disordered" evidence="9">
    <location>
        <begin position="52"/>
        <end position="73"/>
    </location>
</feature>
<evidence type="ECO:0000256" key="2">
    <source>
        <dbReference type="ARBA" id="ARBA00004609"/>
    </source>
</evidence>
<evidence type="ECO:0000256" key="3">
    <source>
        <dbReference type="ARBA" id="ARBA00022475"/>
    </source>
</evidence>
<gene>
    <name evidence="11" type="ORF">TEOVI_000546900</name>
</gene>
<evidence type="ECO:0000256" key="4">
    <source>
        <dbReference type="ARBA" id="ARBA00022622"/>
    </source>
</evidence>
<evidence type="ECO:0000256" key="7">
    <source>
        <dbReference type="ARBA" id="ARBA00023180"/>
    </source>
</evidence>
<evidence type="ECO:0000256" key="6">
    <source>
        <dbReference type="ARBA" id="ARBA00023136"/>
    </source>
</evidence>
<organism evidence="11 12">
    <name type="scientific">Trypanosoma equiperdum</name>
    <dbReference type="NCBI Taxonomy" id="5694"/>
    <lineage>
        <taxon>Eukaryota</taxon>
        <taxon>Discoba</taxon>
        <taxon>Euglenozoa</taxon>
        <taxon>Kinetoplastea</taxon>
        <taxon>Metakinetoplastina</taxon>
        <taxon>Trypanosomatida</taxon>
        <taxon>Trypanosomatidae</taxon>
        <taxon>Trypanosoma</taxon>
    </lineage>
</organism>
<protein>
    <submittedName>
        <fullName evidence="11">Trypanosomal VSG domain containing protein, putative</fullName>
    </submittedName>
</protein>
<keyword evidence="7" id="KW-0325">Glycoprotein</keyword>
<feature type="compositionally biased region" description="Basic residues" evidence="9">
    <location>
        <begin position="62"/>
        <end position="72"/>
    </location>
</feature>
<keyword evidence="12" id="KW-1185">Reference proteome</keyword>
<evidence type="ECO:0000256" key="8">
    <source>
        <dbReference type="ARBA" id="ARBA00023288"/>
    </source>
</evidence>
<sequence length="219" mass="23880">MNFNATSSRPEWRQMFDTAEGKQGWAKYKEAKKDALGAINWEDRWEDWKAAHEKTKDDDKPWHKKHNTKASKHLTPQRAHFINASAEEALGLQQQINSPPQTGTKPLAEEINELLDAARCTKPPATAPANPTCADVGVKEKTTTCTTNNTGKSLAVNLACLCAVTNAADSCSSADNIQANVLSTDNFAATALKTIEDLCPKSLGEMDLDNAITQALQNL</sequence>
<evidence type="ECO:0000256" key="9">
    <source>
        <dbReference type="SAM" id="MobiDB-lite"/>
    </source>
</evidence>
<evidence type="ECO:0000313" key="11">
    <source>
        <dbReference type="EMBL" id="SCU67917.1"/>
    </source>
</evidence>
<comment type="subcellular location">
    <subcellularLocation>
        <location evidence="2">Cell membrane</location>
        <topology evidence="2">Lipid-anchor</topology>
        <topology evidence="2">GPI-anchor</topology>
    </subcellularLocation>
</comment>
<feature type="compositionally biased region" description="Basic and acidic residues" evidence="9">
    <location>
        <begin position="52"/>
        <end position="61"/>
    </location>
</feature>
<dbReference type="InterPro" id="IPR025932">
    <property type="entry name" value="Trypano_VSG_B_N_dom"/>
</dbReference>
<keyword evidence="8" id="KW-0449">Lipoprotein</keyword>
<keyword evidence="4" id="KW-0336">GPI-anchor</keyword>
<name>A0A1G4I7J8_TRYEQ</name>
<dbReference type="Proteomes" id="UP000195570">
    <property type="component" value="Unassembled WGS sequence"/>
</dbReference>
<dbReference type="Pfam" id="PF13206">
    <property type="entry name" value="VSG_B"/>
    <property type="match status" value="1"/>
</dbReference>
<keyword evidence="6" id="KW-0472">Membrane</keyword>
<accession>A0A1G4I7J8</accession>
<evidence type="ECO:0000259" key="10">
    <source>
        <dbReference type="Pfam" id="PF13206"/>
    </source>
</evidence>
<dbReference type="GO" id="GO:0098552">
    <property type="term" value="C:side of membrane"/>
    <property type="evidence" value="ECO:0007669"/>
    <property type="project" value="UniProtKB-KW"/>
</dbReference>
<keyword evidence="5" id="KW-0732">Signal</keyword>